<dbReference type="PROSITE" id="PS00136">
    <property type="entry name" value="SUBTILASE_ASP"/>
    <property type="match status" value="1"/>
</dbReference>
<dbReference type="InterPro" id="IPR023827">
    <property type="entry name" value="Peptidase_S8_Asp-AS"/>
</dbReference>
<dbReference type="GO" id="GO:0004252">
    <property type="term" value="F:serine-type endopeptidase activity"/>
    <property type="evidence" value="ECO:0007669"/>
    <property type="project" value="UniProtKB-UniRule"/>
</dbReference>
<dbReference type="EMBL" id="QXDL01000025">
    <property type="protein sequence ID" value="RIH88625.1"/>
    <property type="molecule type" value="Genomic_DNA"/>
</dbReference>
<dbReference type="InterPro" id="IPR000209">
    <property type="entry name" value="Peptidase_S8/S53_dom"/>
</dbReference>
<evidence type="ECO:0000256" key="6">
    <source>
        <dbReference type="RuleBase" id="RU003355"/>
    </source>
</evidence>
<dbReference type="InterPro" id="IPR023828">
    <property type="entry name" value="Peptidase_S8_Ser-AS"/>
</dbReference>
<evidence type="ECO:0000256" key="5">
    <source>
        <dbReference type="PROSITE-ProRule" id="PRU01240"/>
    </source>
</evidence>
<evidence type="ECO:0000256" key="7">
    <source>
        <dbReference type="SAM" id="MobiDB-lite"/>
    </source>
</evidence>
<dbReference type="InterPro" id="IPR015500">
    <property type="entry name" value="Peptidase_S8_subtilisin-rel"/>
</dbReference>
<dbReference type="Gene3D" id="3.40.50.200">
    <property type="entry name" value="Peptidase S8/S53 domain"/>
    <property type="match status" value="1"/>
</dbReference>
<evidence type="ECO:0000313" key="10">
    <source>
        <dbReference type="Proteomes" id="UP000265715"/>
    </source>
</evidence>
<proteinExistence type="inferred from homology"/>
<keyword evidence="3 5" id="KW-0378">Hydrolase</keyword>
<evidence type="ECO:0000259" key="8">
    <source>
        <dbReference type="Pfam" id="PF00082"/>
    </source>
</evidence>
<evidence type="ECO:0000313" key="9">
    <source>
        <dbReference type="EMBL" id="RIH88625.1"/>
    </source>
</evidence>
<dbReference type="AlphaFoldDB" id="A0A399EYF0"/>
<dbReference type="InterPro" id="IPR022398">
    <property type="entry name" value="Peptidase_S8_His-AS"/>
</dbReference>
<dbReference type="InterPro" id="IPR036852">
    <property type="entry name" value="Peptidase_S8/S53_dom_sf"/>
</dbReference>
<evidence type="ECO:0000256" key="2">
    <source>
        <dbReference type="ARBA" id="ARBA00022670"/>
    </source>
</evidence>
<evidence type="ECO:0000256" key="1">
    <source>
        <dbReference type="ARBA" id="ARBA00011073"/>
    </source>
</evidence>
<evidence type="ECO:0000256" key="3">
    <source>
        <dbReference type="ARBA" id="ARBA00022801"/>
    </source>
</evidence>
<accession>A0A399EYF0</accession>
<dbReference type="Pfam" id="PF00082">
    <property type="entry name" value="Peptidase_S8"/>
    <property type="match status" value="1"/>
</dbReference>
<dbReference type="Proteomes" id="UP000265715">
    <property type="component" value="Unassembled WGS sequence"/>
</dbReference>
<keyword evidence="2 5" id="KW-0645">Protease</keyword>
<feature type="domain" description="Peptidase S8/S53" evidence="8">
    <location>
        <begin position="385"/>
        <end position="649"/>
    </location>
</feature>
<dbReference type="InterPro" id="IPR050131">
    <property type="entry name" value="Peptidase_S8_subtilisin-like"/>
</dbReference>
<dbReference type="PROSITE" id="PS00138">
    <property type="entry name" value="SUBTILASE_SER"/>
    <property type="match status" value="1"/>
</dbReference>
<name>A0A399EYF0_9DEIN</name>
<gene>
    <name evidence="9" type="ORF">Mterra_00929</name>
</gene>
<protein>
    <submittedName>
        <fullName evidence="9">Thermophilic serine proteinase</fullName>
        <ecNumber evidence="9">3.4.21.-</ecNumber>
    </submittedName>
</protein>
<evidence type="ECO:0000256" key="4">
    <source>
        <dbReference type="ARBA" id="ARBA00022825"/>
    </source>
</evidence>
<dbReference type="SUPFAM" id="SSF52743">
    <property type="entry name" value="Subtilisin-like"/>
    <property type="match status" value="1"/>
</dbReference>
<reference evidence="9 10" key="1">
    <citation type="submission" date="2018-08" db="EMBL/GenBank/DDBJ databases">
        <title>Meiothermus terrae DSM 26712 genome sequencing project.</title>
        <authorList>
            <person name="Da Costa M.S."/>
            <person name="Albuquerque L."/>
            <person name="Raposo P."/>
            <person name="Froufe H.J.C."/>
            <person name="Barroso C.S."/>
            <person name="Egas C."/>
        </authorList>
    </citation>
    <scope>NUCLEOTIDE SEQUENCE [LARGE SCALE GENOMIC DNA]</scope>
    <source>
        <strain evidence="9 10">DSM 26712</strain>
    </source>
</reference>
<feature type="active site" description="Charge relay system" evidence="5">
    <location>
        <position position="603"/>
    </location>
</feature>
<dbReference type="EC" id="3.4.21.-" evidence="9"/>
<dbReference type="PANTHER" id="PTHR43806">
    <property type="entry name" value="PEPTIDASE S8"/>
    <property type="match status" value="1"/>
</dbReference>
<sequence>MTLAAMEPYPRRRTRTPTLGLVSGLALLLLLAACGGEEGEGDPASQTYTLTAVESLPAAPGDTLTAYGTLPQSLTLSLEGGALAAPLALTPTPVQGGVRFTLPATLLAGQPTLYLRWEQPDAQGKTSLSAPLAVVPRVEGAALSGRTLYLSGRGWPATPEGLEAAETLTRLEVDGLQHPPGLEGGRLVHTLPESQGYGRLTLRVWVAGQASAPYSLDLEAGAVKGSVALPAGAGQRLPATGTGGETGSRAGRPGGERQMNALVVRHEPGALELPGRLEARAWGPGLRRRAGLVLRPRGGRGQDQDRGRGVAFTRLEFATPAQAEAARRRLEGRPGVLGVEHDAVVRLEAVAAQAACALTPPEAALERQWHLPLMGLPAAWGRTRGEGVVVAVVDTGVLPEHPDLAPSLLPGYDFADDDPDPADTAGHGTHVAGLIAAQGKVRGAAPGAKVVPVRVIAEDSTSAFTLAQGLLWAAGLDPERPNPNRPQLINLSLGTEAYSEVLAQAVQAVRAEGIALVAAAGNSGRRFLSYPAALPGVIAVTALAGPRSAYQPPYANRGEGLWLSAYGGDPGADQDGDGVCDALLSTDLAAGGQAGYGLRAGTSMAAPLVSGVAALALASGTRPDLLRPTLAGTAADLGVLGYDLDFGHGLATGRAATPGTPRTYLLALGDDGRPVAWTLVQPDLSYTLSNLPAGQPLALVAASDADGDRRLGEAGELISAPRPFTPRAGETLGAEPLALEVADGGREVYLF</sequence>
<feature type="active site" description="Charge relay system" evidence="5">
    <location>
        <position position="427"/>
    </location>
</feature>
<keyword evidence="10" id="KW-1185">Reference proteome</keyword>
<dbReference type="PRINTS" id="PR00723">
    <property type="entry name" value="SUBTILISIN"/>
</dbReference>
<organism evidence="9 10">
    <name type="scientific">Calidithermus terrae</name>
    <dbReference type="NCBI Taxonomy" id="1408545"/>
    <lineage>
        <taxon>Bacteria</taxon>
        <taxon>Thermotogati</taxon>
        <taxon>Deinococcota</taxon>
        <taxon>Deinococci</taxon>
        <taxon>Thermales</taxon>
        <taxon>Thermaceae</taxon>
        <taxon>Calidithermus</taxon>
    </lineage>
</organism>
<dbReference type="PROSITE" id="PS51892">
    <property type="entry name" value="SUBTILASE"/>
    <property type="match status" value="1"/>
</dbReference>
<dbReference type="PROSITE" id="PS00137">
    <property type="entry name" value="SUBTILASE_HIS"/>
    <property type="match status" value="1"/>
</dbReference>
<comment type="caution">
    <text evidence="9">The sequence shown here is derived from an EMBL/GenBank/DDBJ whole genome shotgun (WGS) entry which is preliminary data.</text>
</comment>
<feature type="active site" description="Charge relay system" evidence="5">
    <location>
        <position position="394"/>
    </location>
</feature>
<keyword evidence="4 5" id="KW-0720">Serine protease</keyword>
<dbReference type="GO" id="GO:0006508">
    <property type="term" value="P:proteolysis"/>
    <property type="evidence" value="ECO:0007669"/>
    <property type="project" value="UniProtKB-KW"/>
</dbReference>
<feature type="region of interest" description="Disordered" evidence="7">
    <location>
        <begin position="232"/>
        <end position="256"/>
    </location>
</feature>
<comment type="similarity">
    <text evidence="1 5 6">Belongs to the peptidase S8 family.</text>
</comment>
<dbReference type="PANTHER" id="PTHR43806:SF11">
    <property type="entry name" value="CEREVISIN-RELATED"/>
    <property type="match status" value="1"/>
</dbReference>